<comment type="caution">
    <text evidence="2">The sequence shown here is derived from an EMBL/GenBank/DDBJ whole genome shotgun (WGS) entry which is preliminary data.</text>
</comment>
<feature type="compositionally biased region" description="Polar residues" evidence="1">
    <location>
        <begin position="96"/>
        <end position="106"/>
    </location>
</feature>
<dbReference type="AlphaFoldDB" id="A0AAW1P1G6"/>
<feature type="compositionally biased region" description="Basic and acidic residues" evidence="1">
    <location>
        <begin position="109"/>
        <end position="126"/>
    </location>
</feature>
<keyword evidence="3" id="KW-1185">Reference proteome</keyword>
<evidence type="ECO:0000313" key="2">
    <source>
        <dbReference type="EMBL" id="KAK9802056.1"/>
    </source>
</evidence>
<dbReference type="EMBL" id="JALJOQ010000072">
    <property type="protein sequence ID" value="KAK9802056.1"/>
    <property type="molecule type" value="Genomic_DNA"/>
</dbReference>
<gene>
    <name evidence="2" type="ORF">WJX73_008248</name>
</gene>
<evidence type="ECO:0000256" key="1">
    <source>
        <dbReference type="SAM" id="MobiDB-lite"/>
    </source>
</evidence>
<accession>A0AAW1P1G6</accession>
<feature type="region of interest" description="Disordered" evidence="1">
    <location>
        <begin position="95"/>
        <end position="127"/>
    </location>
</feature>
<organism evidence="2 3">
    <name type="scientific">Symbiochloris irregularis</name>
    <dbReference type="NCBI Taxonomy" id="706552"/>
    <lineage>
        <taxon>Eukaryota</taxon>
        <taxon>Viridiplantae</taxon>
        <taxon>Chlorophyta</taxon>
        <taxon>core chlorophytes</taxon>
        <taxon>Trebouxiophyceae</taxon>
        <taxon>Trebouxiales</taxon>
        <taxon>Trebouxiaceae</taxon>
        <taxon>Symbiochloris</taxon>
    </lineage>
</organism>
<proteinExistence type="predicted"/>
<protein>
    <submittedName>
        <fullName evidence="2">Uncharacterized protein</fullName>
    </submittedName>
</protein>
<reference evidence="2 3" key="1">
    <citation type="journal article" date="2024" name="Nat. Commun.">
        <title>Phylogenomics reveals the evolutionary origins of lichenization in chlorophyte algae.</title>
        <authorList>
            <person name="Puginier C."/>
            <person name="Libourel C."/>
            <person name="Otte J."/>
            <person name="Skaloud P."/>
            <person name="Haon M."/>
            <person name="Grisel S."/>
            <person name="Petersen M."/>
            <person name="Berrin J.G."/>
            <person name="Delaux P.M."/>
            <person name="Dal Grande F."/>
            <person name="Keller J."/>
        </authorList>
    </citation>
    <scope>NUCLEOTIDE SEQUENCE [LARGE SCALE GENOMIC DNA]</scope>
    <source>
        <strain evidence="2 3">SAG 2036</strain>
    </source>
</reference>
<sequence length="158" mass="16995">MPGKPASDATERTASGPSASAPKRKEACGGGYFVHPPARRRVAKGIICSLPDIIDRMACSDDEAPIDGDREGANFFATAHDPFIFDESDVDMASSVDFSEGSSPSESFMGDHSEEASPGKASDRSRASLHWPKLLRLVGWTKRTLLPKTTSTKRAIKQ</sequence>
<name>A0AAW1P1G6_9CHLO</name>
<feature type="region of interest" description="Disordered" evidence="1">
    <location>
        <begin position="1"/>
        <end position="35"/>
    </location>
</feature>
<dbReference type="Proteomes" id="UP001465755">
    <property type="component" value="Unassembled WGS sequence"/>
</dbReference>
<evidence type="ECO:0000313" key="3">
    <source>
        <dbReference type="Proteomes" id="UP001465755"/>
    </source>
</evidence>